<keyword evidence="4" id="KW-1185">Reference proteome</keyword>
<evidence type="ECO:0000313" key="3">
    <source>
        <dbReference type="EMBL" id="VDK88151.1"/>
    </source>
</evidence>
<evidence type="ECO:0000313" key="5">
    <source>
        <dbReference type="WBParaSite" id="nOo.2.0.1.t08051-RA"/>
    </source>
</evidence>
<dbReference type="GO" id="GO:0032040">
    <property type="term" value="C:small-subunit processome"/>
    <property type="evidence" value="ECO:0007669"/>
    <property type="project" value="TreeGrafter"/>
</dbReference>
<evidence type="ECO:0000256" key="2">
    <source>
        <dbReference type="SAM" id="MobiDB-lite"/>
    </source>
</evidence>
<dbReference type="WBParaSite" id="nOo.2.0.1.t08051-RA">
    <property type="protein sequence ID" value="nOo.2.0.1.t08051-RA"/>
    <property type="gene ID" value="nOo.2.0.1.g08051"/>
</dbReference>
<reference evidence="5" key="1">
    <citation type="submission" date="2016-06" db="UniProtKB">
        <authorList>
            <consortium name="WormBaseParasite"/>
        </authorList>
    </citation>
    <scope>IDENTIFICATION</scope>
</reference>
<feature type="compositionally biased region" description="Acidic residues" evidence="2">
    <location>
        <begin position="132"/>
        <end position="145"/>
    </location>
</feature>
<protein>
    <submittedName>
        <fullName evidence="5">Neuroguidin</fullName>
    </submittedName>
</protein>
<sequence length="302" mass="35341">MSEEEQKCYAGVVADCAKTSTELLNVAKQFYVQLQKEEERDGISLYEVKNRDLLAYTRDLIYLMYQMSNGNSIQGDPAIERLVYLRTILERIRPIEHRMKSYVEKLILLTSDTASTNVKTLRPHPDRLKVDDESEELESEDDGSDENASKAKSKKYVPPKLMAVHYNEDEEEMEERKIQRARRRALQSSLIQDLRAQYSEAPEEFQDDSIVKRKKQEDIEKRKYEEDYLIRLQMTKKEKHNKKIQNRQDILDELLHFGSYMAMKDIEKGSDNTASHGAGRKRKIGKNRKFAKKQLAKGKKVK</sequence>
<dbReference type="Pfam" id="PF04000">
    <property type="entry name" value="Sas10_Utp3"/>
    <property type="match status" value="1"/>
</dbReference>
<dbReference type="STRING" id="42157.A0A182EIW8"/>
<organism evidence="5">
    <name type="scientific">Onchocerca ochengi</name>
    <name type="common">Filarial nematode worm</name>
    <dbReference type="NCBI Taxonomy" id="42157"/>
    <lineage>
        <taxon>Eukaryota</taxon>
        <taxon>Metazoa</taxon>
        <taxon>Ecdysozoa</taxon>
        <taxon>Nematoda</taxon>
        <taxon>Chromadorea</taxon>
        <taxon>Rhabditida</taxon>
        <taxon>Spirurina</taxon>
        <taxon>Spiruromorpha</taxon>
        <taxon>Filarioidea</taxon>
        <taxon>Onchocercidae</taxon>
        <taxon>Onchocerca</taxon>
    </lineage>
</organism>
<evidence type="ECO:0000313" key="4">
    <source>
        <dbReference type="Proteomes" id="UP000271087"/>
    </source>
</evidence>
<dbReference type="PANTHER" id="PTHR13237">
    <property type="entry name" value="SOMETHING ABOUT SILENCING PROTEIN 10-RELATED"/>
    <property type="match status" value="1"/>
</dbReference>
<dbReference type="Proteomes" id="UP000271087">
    <property type="component" value="Unassembled WGS sequence"/>
</dbReference>
<comment type="similarity">
    <text evidence="1">Belongs to the SAS10 family.</text>
</comment>
<dbReference type="GO" id="GO:0000462">
    <property type="term" value="P:maturation of SSU-rRNA from tricistronic rRNA transcript (SSU-rRNA, 5.8S rRNA, LSU-rRNA)"/>
    <property type="evidence" value="ECO:0007669"/>
    <property type="project" value="TreeGrafter"/>
</dbReference>
<feature type="region of interest" description="Disordered" evidence="2">
    <location>
        <begin position="118"/>
        <end position="156"/>
    </location>
</feature>
<dbReference type="EMBL" id="UYRW01003167">
    <property type="protein sequence ID" value="VDK88151.1"/>
    <property type="molecule type" value="Genomic_DNA"/>
</dbReference>
<gene>
    <name evidence="3" type="ORF">NOO_LOCUS8051</name>
</gene>
<dbReference type="InterPro" id="IPR007146">
    <property type="entry name" value="Sas10/Utp3/C1D"/>
</dbReference>
<feature type="compositionally biased region" description="Basic residues" evidence="2">
    <location>
        <begin position="278"/>
        <end position="302"/>
    </location>
</feature>
<reference evidence="3 4" key="2">
    <citation type="submission" date="2018-08" db="EMBL/GenBank/DDBJ databases">
        <authorList>
            <person name="Laetsch R D."/>
            <person name="Stevens L."/>
            <person name="Kumar S."/>
            <person name="Blaxter L. M."/>
        </authorList>
    </citation>
    <scope>NUCLEOTIDE SEQUENCE [LARGE SCALE GENOMIC DNA]</scope>
</reference>
<dbReference type="AlphaFoldDB" id="A0A182EIW8"/>
<accession>A0A182EIW8</accession>
<proteinExistence type="inferred from homology"/>
<dbReference type="PANTHER" id="PTHR13237:SF9">
    <property type="entry name" value="NEUROGUIDIN"/>
    <property type="match status" value="1"/>
</dbReference>
<evidence type="ECO:0000256" key="1">
    <source>
        <dbReference type="ARBA" id="ARBA00010979"/>
    </source>
</evidence>
<name>A0A182EIW8_ONCOC</name>
<dbReference type="OrthoDB" id="203440at2759"/>
<feature type="region of interest" description="Disordered" evidence="2">
    <location>
        <begin position="267"/>
        <end position="302"/>
    </location>
</feature>